<feature type="signal peptide" evidence="3">
    <location>
        <begin position="1"/>
        <end position="19"/>
    </location>
</feature>
<feature type="chain" id="PRO_5020640864" evidence="3">
    <location>
        <begin position="20"/>
        <end position="259"/>
    </location>
</feature>
<proteinExistence type="inferred from homology"/>
<reference evidence="5 6" key="1">
    <citation type="submission" date="2018-01" db="EMBL/GenBank/DDBJ databases">
        <title>Co-occurrence of chitin degradation, pigmentation and bioactivity in marine Pseudoalteromonas.</title>
        <authorList>
            <person name="Paulsen S."/>
            <person name="Gram L."/>
            <person name="Machado H."/>
        </authorList>
    </citation>
    <scope>NUCLEOTIDE SEQUENCE [LARGE SCALE GENOMIC DNA]</scope>
    <source>
        <strain evidence="5 6">S3898</strain>
    </source>
</reference>
<dbReference type="PANTHER" id="PTHR35936:SF25">
    <property type="entry name" value="ABC TRANSPORTER SUBSTRATE-BINDING PROTEIN"/>
    <property type="match status" value="1"/>
</dbReference>
<dbReference type="InterPro" id="IPR001638">
    <property type="entry name" value="Solute-binding_3/MltF_N"/>
</dbReference>
<evidence type="ECO:0000259" key="4">
    <source>
        <dbReference type="SMART" id="SM00062"/>
    </source>
</evidence>
<evidence type="ECO:0000256" key="1">
    <source>
        <dbReference type="ARBA" id="ARBA00010333"/>
    </source>
</evidence>
<feature type="domain" description="Solute-binding protein family 3/N-terminal" evidence="4">
    <location>
        <begin position="22"/>
        <end position="251"/>
    </location>
</feature>
<dbReference type="SUPFAM" id="SSF53850">
    <property type="entry name" value="Periplasmic binding protein-like II"/>
    <property type="match status" value="1"/>
</dbReference>
<dbReference type="AlphaFoldDB" id="A0A4Q7IJG4"/>
<evidence type="ECO:0000313" key="5">
    <source>
        <dbReference type="EMBL" id="RZQ51990.1"/>
    </source>
</evidence>
<dbReference type="Proteomes" id="UP000291338">
    <property type="component" value="Unassembled WGS sequence"/>
</dbReference>
<organism evidence="5 6">
    <name type="scientific">Pseudoalteromonas phenolica</name>
    <dbReference type="NCBI Taxonomy" id="161398"/>
    <lineage>
        <taxon>Bacteria</taxon>
        <taxon>Pseudomonadati</taxon>
        <taxon>Pseudomonadota</taxon>
        <taxon>Gammaproteobacteria</taxon>
        <taxon>Alteromonadales</taxon>
        <taxon>Pseudoalteromonadaceae</taxon>
        <taxon>Pseudoalteromonas</taxon>
    </lineage>
</organism>
<comment type="caution">
    <text evidence="5">The sequence shown here is derived from an EMBL/GenBank/DDBJ whole genome shotgun (WGS) entry which is preliminary data.</text>
</comment>
<keyword evidence="2 3" id="KW-0732">Signal</keyword>
<dbReference type="Gene3D" id="3.40.190.10">
    <property type="entry name" value="Periplasmic binding protein-like II"/>
    <property type="match status" value="2"/>
</dbReference>
<dbReference type="Pfam" id="PF00497">
    <property type="entry name" value="SBP_bac_3"/>
    <property type="match status" value="1"/>
</dbReference>
<dbReference type="SMART" id="SM00062">
    <property type="entry name" value="PBPb"/>
    <property type="match status" value="1"/>
</dbReference>
<accession>A0A4Q7IJG4</accession>
<dbReference type="EMBL" id="PPSX01000068">
    <property type="protein sequence ID" value="RZQ51990.1"/>
    <property type="molecule type" value="Genomic_DNA"/>
</dbReference>
<name>A0A4Q7IJG4_9GAMM</name>
<evidence type="ECO:0000256" key="2">
    <source>
        <dbReference type="ARBA" id="ARBA00022729"/>
    </source>
</evidence>
<protein>
    <submittedName>
        <fullName evidence="5">ABC transporter substrate-binding protein</fullName>
    </submittedName>
</protein>
<sequence>MKYTAITFFLLLFARFSWADHTIHIAVDHAPPYSYIDQQGESQGLIIDIVSELLKESHQNYKIKPVPCPFSRCVRMLAQGQVDVMGGLIKTNRRAQTMAFVQPPYMVLSSSFVFYANKNSDIEVNNFDELHGKRIAVMRGGAYYKEFDEDKTLNRVQVNSEHVAFDLLLKGRVDLVLSVEETAEVAMRTLNQPFDQLKKVNYRHTNNIYGHMAFSQRFAKTALAIKLQRTMLKLARSGQLNTLVAPYELPAIPSSVITD</sequence>
<gene>
    <name evidence="5" type="ORF">C1E23_16510</name>
</gene>
<evidence type="ECO:0000313" key="6">
    <source>
        <dbReference type="Proteomes" id="UP000291338"/>
    </source>
</evidence>
<comment type="similarity">
    <text evidence="1">Belongs to the bacterial solute-binding protein 3 family.</text>
</comment>
<dbReference type="PANTHER" id="PTHR35936">
    <property type="entry name" value="MEMBRANE-BOUND LYTIC MUREIN TRANSGLYCOSYLASE F"/>
    <property type="match status" value="1"/>
</dbReference>
<dbReference type="RefSeq" id="WP_130256622.1">
    <property type="nucleotide sequence ID" value="NZ_PPSX01000068.1"/>
</dbReference>
<evidence type="ECO:0000256" key="3">
    <source>
        <dbReference type="SAM" id="SignalP"/>
    </source>
</evidence>